<gene>
    <name evidence="12" type="primary">yajC</name>
    <name evidence="12" type="ORF">OW721_00680</name>
</gene>
<dbReference type="GO" id="GO:0005886">
    <property type="term" value="C:plasma membrane"/>
    <property type="evidence" value="ECO:0007669"/>
    <property type="project" value="UniProtKB-SubCell"/>
</dbReference>
<evidence type="ECO:0000256" key="11">
    <source>
        <dbReference type="SAM" id="Phobius"/>
    </source>
</evidence>
<evidence type="ECO:0000256" key="6">
    <source>
        <dbReference type="ARBA" id="ARBA00022692"/>
    </source>
</evidence>
<evidence type="ECO:0000313" key="12">
    <source>
        <dbReference type="EMBL" id="WAI11898.1"/>
    </source>
</evidence>
<evidence type="ECO:0000256" key="2">
    <source>
        <dbReference type="ARBA" id="ARBA00006742"/>
    </source>
</evidence>
<evidence type="ECO:0000256" key="4">
    <source>
        <dbReference type="ARBA" id="ARBA00022448"/>
    </source>
</evidence>
<keyword evidence="4" id="KW-0813">Transport</keyword>
<dbReference type="InterPro" id="IPR003849">
    <property type="entry name" value="Preprotein_translocase_YajC"/>
</dbReference>
<dbReference type="NCBIfam" id="TIGR00739">
    <property type="entry name" value="yajC"/>
    <property type="match status" value="1"/>
</dbReference>
<accession>A0AAJ5PTF4</accession>
<dbReference type="PANTHER" id="PTHR33909:SF1">
    <property type="entry name" value="SEC TRANSLOCON ACCESSORY COMPLEX SUBUNIT YAJC"/>
    <property type="match status" value="1"/>
</dbReference>
<evidence type="ECO:0000256" key="7">
    <source>
        <dbReference type="ARBA" id="ARBA00022927"/>
    </source>
</evidence>
<dbReference type="PRINTS" id="PR01853">
    <property type="entry name" value="YAJCTRNLCASE"/>
</dbReference>
<keyword evidence="9" id="KW-0811">Translocation</keyword>
<dbReference type="Pfam" id="PF02699">
    <property type="entry name" value="YajC"/>
    <property type="match status" value="1"/>
</dbReference>
<evidence type="ECO:0000256" key="8">
    <source>
        <dbReference type="ARBA" id="ARBA00022989"/>
    </source>
</evidence>
<name>A0AAJ5PTF4_9GAMM</name>
<reference evidence="12" key="1">
    <citation type="submission" date="2022-11" db="EMBL/GenBank/DDBJ databases">
        <title>The whole genome sequencing of pests is an important tool to study the evolution of the plant-insect interaction and insecticide resistance.</title>
        <authorList>
            <person name="Kananovich Y."/>
        </authorList>
    </citation>
    <scope>NUCLEOTIDE SEQUENCE</scope>
    <source>
        <strain evidence="12">BSU_Mac_2017</strain>
    </source>
</reference>
<organism evidence="12 13">
    <name type="scientific">Buchnera aphidicola</name>
    <name type="common">Macrosiphum albifrons</name>
    <dbReference type="NCBI Taxonomy" id="2994844"/>
    <lineage>
        <taxon>Bacteria</taxon>
        <taxon>Pseudomonadati</taxon>
        <taxon>Pseudomonadota</taxon>
        <taxon>Gammaproteobacteria</taxon>
        <taxon>Enterobacterales</taxon>
        <taxon>Erwiniaceae</taxon>
        <taxon>Buchnera</taxon>
    </lineage>
</organism>
<dbReference type="EMBL" id="CP113409">
    <property type="protein sequence ID" value="WAI11898.1"/>
    <property type="molecule type" value="Genomic_DNA"/>
</dbReference>
<dbReference type="GO" id="GO:0015031">
    <property type="term" value="P:protein transport"/>
    <property type="evidence" value="ECO:0007669"/>
    <property type="project" value="UniProtKB-KW"/>
</dbReference>
<feature type="transmembrane region" description="Helical" evidence="11">
    <location>
        <begin position="20"/>
        <end position="40"/>
    </location>
</feature>
<evidence type="ECO:0000256" key="9">
    <source>
        <dbReference type="ARBA" id="ARBA00023010"/>
    </source>
</evidence>
<dbReference type="AlphaFoldDB" id="A0AAJ5PTF4"/>
<keyword evidence="8 11" id="KW-1133">Transmembrane helix</keyword>
<evidence type="ECO:0000256" key="10">
    <source>
        <dbReference type="ARBA" id="ARBA00023136"/>
    </source>
</evidence>
<keyword evidence="7" id="KW-0653">Protein transport</keyword>
<sequence length="113" mass="12887">MSFFIQNANAVTNGTLESSNSYSLIFMVIIFLLVFYFMLFRPQQKKDKEHKNLMNSLVQGDEVITTSGLLGRIKKITKNGYILLQLNDTSEVFIKQDFIASLLPKGTLKSLQF</sequence>
<protein>
    <recommendedName>
        <fullName evidence="3">Sec translocon accessory complex subunit YajC</fullName>
    </recommendedName>
</protein>
<keyword evidence="10 11" id="KW-0472">Membrane</keyword>
<evidence type="ECO:0000256" key="3">
    <source>
        <dbReference type="ARBA" id="ARBA00014962"/>
    </source>
</evidence>
<dbReference type="Proteomes" id="UP001163094">
    <property type="component" value="Chromosome"/>
</dbReference>
<dbReference type="SMART" id="SM01323">
    <property type="entry name" value="YajC"/>
    <property type="match status" value="1"/>
</dbReference>
<keyword evidence="5" id="KW-1003">Cell membrane</keyword>
<comment type="subcellular location">
    <subcellularLocation>
        <location evidence="1">Cell membrane</location>
        <topology evidence="1">Single-pass membrane protein</topology>
    </subcellularLocation>
</comment>
<dbReference type="PANTHER" id="PTHR33909">
    <property type="entry name" value="SEC TRANSLOCON ACCESSORY COMPLEX SUBUNIT YAJC"/>
    <property type="match status" value="1"/>
</dbReference>
<proteinExistence type="inferred from homology"/>
<comment type="similarity">
    <text evidence="2">Belongs to the YajC family.</text>
</comment>
<evidence type="ECO:0000313" key="13">
    <source>
        <dbReference type="Proteomes" id="UP001163094"/>
    </source>
</evidence>
<evidence type="ECO:0000256" key="1">
    <source>
        <dbReference type="ARBA" id="ARBA00004162"/>
    </source>
</evidence>
<evidence type="ECO:0000256" key="5">
    <source>
        <dbReference type="ARBA" id="ARBA00022475"/>
    </source>
</evidence>
<keyword evidence="6 11" id="KW-0812">Transmembrane</keyword>